<reference evidence="1 2" key="1">
    <citation type="submission" date="2023-05" db="EMBL/GenBank/DDBJ databases">
        <title>Novel species of genus Flectobacillus isolated from stream in China.</title>
        <authorList>
            <person name="Lu H."/>
        </authorList>
    </citation>
    <scope>NUCLEOTIDE SEQUENCE [LARGE SCALE GENOMIC DNA]</scope>
    <source>
        <strain evidence="1 2">DC10W</strain>
    </source>
</reference>
<name>A0ABT6YMJ8_9BACT</name>
<proteinExistence type="predicted"/>
<dbReference type="RefSeq" id="WP_283369613.1">
    <property type="nucleotide sequence ID" value="NZ_JASHID010000005.1"/>
</dbReference>
<evidence type="ECO:0000313" key="2">
    <source>
        <dbReference type="Proteomes" id="UP001236569"/>
    </source>
</evidence>
<dbReference type="EMBL" id="JASHID010000005">
    <property type="protein sequence ID" value="MDI9864416.1"/>
    <property type="molecule type" value="Genomic_DNA"/>
</dbReference>
<evidence type="ECO:0008006" key="3">
    <source>
        <dbReference type="Google" id="ProtNLM"/>
    </source>
</evidence>
<organism evidence="1 2">
    <name type="scientific">Flectobacillus longus</name>
    <dbReference type="NCBI Taxonomy" id="2984207"/>
    <lineage>
        <taxon>Bacteria</taxon>
        <taxon>Pseudomonadati</taxon>
        <taxon>Bacteroidota</taxon>
        <taxon>Cytophagia</taxon>
        <taxon>Cytophagales</taxon>
        <taxon>Flectobacillaceae</taxon>
        <taxon>Flectobacillus</taxon>
    </lineage>
</organism>
<protein>
    <recommendedName>
        <fullName evidence="3">TIGR02678 family protein</fullName>
    </recommendedName>
</protein>
<comment type="caution">
    <text evidence="1">The sequence shown here is derived from an EMBL/GenBank/DDBJ whole genome shotgun (WGS) entry which is preliminary data.</text>
</comment>
<keyword evidence="2" id="KW-1185">Reference proteome</keyword>
<dbReference type="Proteomes" id="UP001236569">
    <property type="component" value="Unassembled WGS sequence"/>
</dbReference>
<evidence type="ECO:0000313" key="1">
    <source>
        <dbReference type="EMBL" id="MDI9864416.1"/>
    </source>
</evidence>
<accession>A0ABT6YMJ8</accession>
<gene>
    <name evidence="1" type="ORF">QM480_08765</name>
</gene>
<sequence>MKLNFKKIETALSDIKDIEGRLDYWYTLIDEKIYQKVRLEFGLKGDYIHLNWKINNRLKEIRKDVGLFENSKNVLTSIFIPEDIYNKYFIEFESDPKYTMWFLKEHSKILFYYLYSSKDIGEAIERKDANHLKIFLKELIDFEVQAENYRTNYKINIYYSGENTSHDRQAELHYRFKKEIEYLRLKNGYYENHPIKNVHTSNNHTEEVFAKYFLFKAFIEENINRLENVGRKSEVLVQIADSPIREFNPKALRSPEISILQEIVKELTQSLSHHIISGKEMLENLLNGEVIEEKLVFNGYQNRLVELFLRLKYNNKISVDKTEIANWLVDNFKYKSKNVIKDMNFESVISILNKGRSIPREHNIICPSINFPYENYREKKRKNSQK</sequence>